<dbReference type="Gene3D" id="1.10.3720.10">
    <property type="entry name" value="MetI-like"/>
    <property type="match status" value="1"/>
</dbReference>
<evidence type="ECO:0000313" key="10">
    <source>
        <dbReference type="Proteomes" id="UP000250369"/>
    </source>
</evidence>
<feature type="transmembrane region" description="Helical" evidence="7">
    <location>
        <begin position="205"/>
        <end position="227"/>
    </location>
</feature>
<evidence type="ECO:0000259" key="8">
    <source>
        <dbReference type="PROSITE" id="PS50928"/>
    </source>
</evidence>
<evidence type="ECO:0000256" key="6">
    <source>
        <dbReference type="ARBA" id="ARBA00023136"/>
    </source>
</evidence>
<dbReference type="OrthoDB" id="157184at2"/>
<feature type="domain" description="ABC transmembrane type-1" evidence="8">
    <location>
        <begin position="97"/>
        <end position="296"/>
    </location>
</feature>
<evidence type="ECO:0000313" key="9">
    <source>
        <dbReference type="EMBL" id="RAV23305.1"/>
    </source>
</evidence>
<feature type="transmembrane region" description="Helical" evidence="7">
    <location>
        <begin position="97"/>
        <end position="120"/>
    </location>
</feature>
<keyword evidence="6 7" id="KW-0472">Membrane</keyword>
<dbReference type="InterPro" id="IPR000515">
    <property type="entry name" value="MetI-like"/>
</dbReference>
<feature type="transmembrane region" description="Helical" evidence="7">
    <location>
        <begin position="159"/>
        <end position="184"/>
    </location>
</feature>
<comment type="caution">
    <text evidence="9">The sequence shown here is derived from an EMBL/GenBank/DDBJ whole genome shotgun (WGS) entry which is preliminary data.</text>
</comment>
<dbReference type="PANTHER" id="PTHR43744">
    <property type="entry name" value="ABC TRANSPORTER PERMEASE PROTEIN MG189-RELATED-RELATED"/>
    <property type="match status" value="1"/>
</dbReference>
<evidence type="ECO:0000256" key="3">
    <source>
        <dbReference type="ARBA" id="ARBA00022475"/>
    </source>
</evidence>
<evidence type="ECO:0000256" key="2">
    <source>
        <dbReference type="ARBA" id="ARBA00022448"/>
    </source>
</evidence>
<sequence length="314" mass="35118">MVATGKKMETNTTTSGSIRKLSRLRSKHPAELLFQILNYGFLTFFALLTLLPFWHVFVVSVTSYESYLNNKFILLPVDLSFSSYVTILGDSKIHQSFLLTVFIVVTSTLLHLLLTAIMSFPLSRNELKGRNVIMVFMVVTMLFSGGLIPHYLLIKQLGLINNVLVFIIPGAFAGFSVILMLNFFKQIPPSLDEAARIDGAGHLYVLFKIFIPLSMPIISTLALFYGVGKWNDWFTAVIFIDKASLYPIQNILREFLILGNMDTIGSGVFSKDANKLIVSIKMAIIVVATLPIVIVYPFLQKHFVKGVLLGSIKQ</sequence>
<dbReference type="GO" id="GO:0055085">
    <property type="term" value="P:transmembrane transport"/>
    <property type="evidence" value="ECO:0007669"/>
    <property type="project" value="InterPro"/>
</dbReference>
<dbReference type="InterPro" id="IPR035906">
    <property type="entry name" value="MetI-like_sf"/>
</dbReference>
<comment type="similarity">
    <text evidence="7">Belongs to the binding-protein-dependent transport system permease family.</text>
</comment>
<organism evidence="9 10">
    <name type="scientific">Paenibacillus contaminans</name>
    <dbReference type="NCBI Taxonomy" id="450362"/>
    <lineage>
        <taxon>Bacteria</taxon>
        <taxon>Bacillati</taxon>
        <taxon>Bacillota</taxon>
        <taxon>Bacilli</taxon>
        <taxon>Bacillales</taxon>
        <taxon>Paenibacillaceae</taxon>
        <taxon>Paenibacillus</taxon>
    </lineage>
</organism>
<feature type="transmembrane region" description="Helical" evidence="7">
    <location>
        <begin position="32"/>
        <end position="54"/>
    </location>
</feature>
<protein>
    <submittedName>
        <fullName evidence="9">ABC transporter permease</fullName>
    </submittedName>
</protein>
<dbReference type="PANTHER" id="PTHR43744:SF9">
    <property type="entry name" value="POLYGALACTURONAN_RHAMNOGALACTURONAN TRANSPORT SYSTEM PERMEASE PROTEIN YTCP"/>
    <property type="match status" value="1"/>
</dbReference>
<dbReference type="RefSeq" id="WP_113029416.1">
    <property type="nucleotide sequence ID" value="NZ_QMFB01000001.1"/>
</dbReference>
<accession>A0A329MTL5</accession>
<evidence type="ECO:0000256" key="4">
    <source>
        <dbReference type="ARBA" id="ARBA00022692"/>
    </source>
</evidence>
<dbReference type="SUPFAM" id="SSF161098">
    <property type="entry name" value="MetI-like"/>
    <property type="match status" value="1"/>
</dbReference>
<dbReference type="GO" id="GO:0005886">
    <property type="term" value="C:plasma membrane"/>
    <property type="evidence" value="ECO:0007669"/>
    <property type="project" value="UniProtKB-SubCell"/>
</dbReference>
<dbReference type="EMBL" id="QMFB01000001">
    <property type="protein sequence ID" value="RAV23305.1"/>
    <property type="molecule type" value="Genomic_DNA"/>
</dbReference>
<evidence type="ECO:0000256" key="5">
    <source>
        <dbReference type="ARBA" id="ARBA00022989"/>
    </source>
</evidence>
<gene>
    <name evidence="9" type="ORF">DQG23_03690</name>
</gene>
<keyword evidence="5 7" id="KW-1133">Transmembrane helix</keyword>
<reference evidence="9 10" key="1">
    <citation type="journal article" date="2009" name="Int. J. Syst. Evol. Microbiol.">
        <title>Paenibacillus contaminans sp. nov., isolated from a contaminated laboratory plate.</title>
        <authorList>
            <person name="Chou J.H."/>
            <person name="Lee J.H."/>
            <person name="Lin M.C."/>
            <person name="Chang P.S."/>
            <person name="Arun A.B."/>
            <person name="Young C.C."/>
            <person name="Chen W.M."/>
        </authorList>
    </citation>
    <scope>NUCLEOTIDE SEQUENCE [LARGE SCALE GENOMIC DNA]</scope>
    <source>
        <strain evidence="9 10">CKOBP-6</strain>
    </source>
</reference>
<dbReference type="CDD" id="cd06261">
    <property type="entry name" value="TM_PBP2"/>
    <property type="match status" value="1"/>
</dbReference>
<feature type="transmembrane region" description="Helical" evidence="7">
    <location>
        <begin position="276"/>
        <end position="299"/>
    </location>
</feature>
<feature type="transmembrane region" description="Helical" evidence="7">
    <location>
        <begin position="132"/>
        <end position="153"/>
    </location>
</feature>
<evidence type="ECO:0000256" key="7">
    <source>
        <dbReference type="RuleBase" id="RU363032"/>
    </source>
</evidence>
<keyword evidence="10" id="KW-1185">Reference proteome</keyword>
<keyword evidence="4 7" id="KW-0812">Transmembrane</keyword>
<dbReference type="Pfam" id="PF00528">
    <property type="entry name" value="BPD_transp_1"/>
    <property type="match status" value="1"/>
</dbReference>
<proteinExistence type="inferred from homology"/>
<evidence type="ECO:0000256" key="1">
    <source>
        <dbReference type="ARBA" id="ARBA00004651"/>
    </source>
</evidence>
<dbReference type="PROSITE" id="PS50928">
    <property type="entry name" value="ABC_TM1"/>
    <property type="match status" value="1"/>
</dbReference>
<name>A0A329MTL5_9BACL</name>
<keyword evidence="3" id="KW-1003">Cell membrane</keyword>
<dbReference type="Proteomes" id="UP000250369">
    <property type="component" value="Unassembled WGS sequence"/>
</dbReference>
<comment type="subcellular location">
    <subcellularLocation>
        <location evidence="1 7">Cell membrane</location>
        <topology evidence="1 7">Multi-pass membrane protein</topology>
    </subcellularLocation>
</comment>
<dbReference type="AlphaFoldDB" id="A0A329MTL5"/>
<keyword evidence="2 7" id="KW-0813">Transport</keyword>